<feature type="region of interest" description="Disordered" evidence="2">
    <location>
        <begin position="1"/>
        <end position="44"/>
    </location>
</feature>
<dbReference type="Proteomes" id="UP001301350">
    <property type="component" value="Unassembled WGS sequence"/>
</dbReference>
<evidence type="ECO:0000256" key="2">
    <source>
        <dbReference type="SAM" id="MobiDB-lite"/>
    </source>
</evidence>
<evidence type="ECO:0000313" key="3">
    <source>
        <dbReference type="EMBL" id="KAK4534264.1"/>
    </source>
</evidence>
<comment type="caution">
    <text evidence="3">The sequence shown here is derived from an EMBL/GenBank/DDBJ whole genome shotgun (WGS) entry which is preliminary data.</text>
</comment>
<feature type="compositionally biased region" description="Basic and acidic residues" evidence="2">
    <location>
        <begin position="200"/>
        <end position="210"/>
    </location>
</feature>
<accession>A0AAV9IPT5</accession>
<feature type="coiled-coil region" evidence="1">
    <location>
        <begin position="339"/>
        <end position="404"/>
    </location>
</feature>
<evidence type="ECO:0008006" key="5">
    <source>
        <dbReference type="Google" id="ProtNLM"/>
    </source>
</evidence>
<evidence type="ECO:0000313" key="4">
    <source>
        <dbReference type="Proteomes" id="UP001301350"/>
    </source>
</evidence>
<evidence type="ECO:0000256" key="1">
    <source>
        <dbReference type="SAM" id="Coils"/>
    </source>
</evidence>
<dbReference type="AlphaFoldDB" id="A0AAV9IPT5"/>
<name>A0AAV9IPT5_CYACA</name>
<dbReference type="EMBL" id="JANCYW010000001">
    <property type="protein sequence ID" value="KAK4534264.1"/>
    <property type="molecule type" value="Genomic_DNA"/>
</dbReference>
<feature type="compositionally biased region" description="Polar residues" evidence="2">
    <location>
        <begin position="135"/>
        <end position="148"/>
    </location>
</feature>
<feature type="compositionally biased region" description="Acidic residues" evidence="2">
    <location>
        <begin position="163"/>
        <end position="173"/>
    </location>
</feature>
<feature type="region of interest" description="Disordered" evidence="2">
    <location>
        <begin position="76"/>
        <end position="313"/>
    </location>
</feature>
<sequence length="532" mass="57514">MEEVENRSAAPDAVERTHKRAGGAVTLERSGVSRTGAPSESLREIQAQGKDAVVAEVSGKAPAVLTGSPLLAGLFQDTSENRSAPALGSETDRVRGLSAEAAATELPGEAIAEPRQGNGTDGATASAPPGDTHHSVTSKSAHPSGTTVAASASSEAQRREHDEMTEDESDADEQTAARPEESGVHPRRRSRTSGVSGATDELRPPHRELSIDAATHKRTRSRSRREPETADSSGTHPLKFNAEASLPQKLRRKRNATTAAEADSHATRLRRGRGAPELPNPTNTAALPTALPSASTSRPATAPDDAASPVSAHRCPADASLPAAMTAFEEYRQAVAAQLDASERLVEHYKLENQRLLDTIQKTRVSQLQTRIEDLERDFAAERMAALEARNRALELEAQLIHKNADLEQRQLRLHELENRAVPAAEVFQLCCRDTSVKRVRVQYEPEGDGDDAPAAAVVLDGYEVLIENTADGRRARFQLVPDSHAEIEYNPLEVRFGEHPAAPSFLYESIFFAQSELPLFLVRLLGALFER</sequence>
<reference evidence="3 4" key="1">
    <citation type="submission" date="2022-07" db="EMBL/GenBank/DDBJ databases">
        <title>Genome-wide signatures of adaptation to extreme environments.</title>
        <authorList>
            <person name="Cho C.H."/>
            <person name="Yoon H.S."/>
        </authorList>
    </citation>
    <scope>NUCLEOTIDE SEQUENCE [LARGE SCALE GENOMIC DNA]</scope>
    <source>
        <strain evidence="3 4">DBV 063 E5</strain>
    </source>
</reference>
<protein>
    <recommendedName>
        <fullName evidence="5">Monopolin complex subunit Csm1/Pcs1 C-terminal domain-containing protein</fullName>
    </recommendedName>
</protein>
<proteinExistence type="predicted"/>
<organism evidence="3 4">
    <name type="scientific">Cyanidium caldarium</name>
    <name type="common">Red alga</name>
    <dbReference type="NCBI Taxonomy" id="2771"/>
    <lineage>
        <taxon>Eukaryota</taxon>
        <taxon>Rhodophyta</taxon>
        <taxon>Bangiophyceae</taxon>
        <taxon>Cyanidiales</taxon>
        <taxon>Cyanidiaceae</taxon>
        <taxon>Cyanidium</taxon>
    </lineage>
</organism>
<gene>
    <name evidence="3" type="ORF">CDCA_CDCA01G0289</name>
</gene>
<keyword evidence="4" id="KW-1185">Reference proteome</keyword>
<feature type="compositionally biased region" description="Polar residues" evidence="2">
    <location>
        <begin position="280"/>
        <end position="299"/>
    </location>
</feature>
<keyword evidence="1" id="KW-0175">Coiled coil</keyword>